<feature type="domain" description="Beta/gamma crystallin 'Greek key'" evidence="5">
    <location>
        <begin position="43"/>
        <end position="82"/>
    </location>
</feature>
<evidence type="ECO:0000256" key="4">
    <source>
        <dbReference type="ARBA" id="ARBA00022737"/>
    </source>
</evidence>
<evidence type="ECO:0000256" key="3">
    <source>
        <dbReference type="ARBA" id="ARBA00022613"/>
    </source>
</evidence>
<dbReference type="InterPro" id="IPR011024">
    <property type="entry name" value="G_crystallin-like"/>
</dbReference>
<feature type="domain" description="Beta/gamma crystallin 'Greek key'" evidence="5">
    <location>
        <begin position="129"/>
        <end position="171"/>
    </location>
</feature>
<dbReference type="InterPro" id="IPR001064">
    <property type="entry name" value="Beta/gamma_crystallin"/>
</dbReference>
<comment type="function">
    <text evidence="1">Crystallins are the dominant structural components of the vertebrate eye lens.</text>
</comment>
<evidence type="ECO:0000256" key="2">
    <source>
        <dbReference type="ARBA" id="ARBA00009646"/>
    </source>
</evidence>
<comment type="similarity">
    <text evidence="2">Belongs to the beta/gamma-crystallin family.</text>
</comment>
<dbReference type="GO" id="GO:0007601">
    <property type="term" value="P:visual perception"/>
    <property type="evidence" value="ECO:0007669"/>
    <property type="project" value="TreeGrafter"/>
</dbReference>
<dbReference type="PANTHER" id="PTHR11818">
    <property type="entry name" value="BETA/GAMMA CRYSTALLIN"/>
    <property type="match status" value="1"/>
</dbReference>
<reference evidence="7" key="1">
    <citation type="journal article" date="2017" name="Nat. Commun.">
        <title>The North American bullfrog draft genome provides insight into hormonal regulation of long noncoding RNA.</title>
        <authorList>
            <person name="Hammond S.A."/>
            <person name="Warren R.L."/>
            <person name="Vandervalk B.P."/>
            <person name="Kucuk E."/>
            <person name="Khan H."/>
            <person name="Gibb E.A."/>
            <person name="Pandoh P."/>
            <person name="Kirk H."/>
            <person name="Zhao Y."/>
            <person name="Jones M."/>
            <person name="Mungall A.J."/>
            <person name="Coope R."/>
            <person name="Pleasance S."/>
            <person name="Moore R.A."/>
            <person name="Holt R.A."/>
            <person name="Round J.M."/>
            <person name="Ohora S."/>
            <person name="Walle B.V."/>
            <person name="Veldhoen N."/>
            <person name="Helbing C.C."/>
            <person name="Birol I."/>
        </authorList>
    </citation>
    <scope>NUCLEOTIDE SEQUENCE [LARGE SCALE GENOMIC DNA]</scope>
</reference>
<protein>
    <submittedName>
        <fullName evidence="6">Epidermal differentiation-specific protein</fullName>
    </submittedName>
</protein>
<dbReference type="Proteomes" id="UP000228934">
    <property type="component" value="Unassembled WGS sequence"/>
</dbReference>
<dbReference type="SMART" id="SM00247">
    <property type="entry name" value="XTALbg"/>
    <property type="match status" value="2"/>
</dbReference>
<evidence type="ECO:0000256" key="1">
    <source>
        <dbReference type="ARBA" id="ARBA00003689"/>
    </source>
</evidence>
<evidence type="ECO:0000259" key="5">
    <source>
        <dbReference type="PROSITE" id="PS50915"/>
    </source>
</evidence>
<gene>
    <name evidence="6" type="ORF">AB205_0195630</name>
</gene>
<keyword evidence="3" id="KW-0273">Eye lens protein</keyword>
<sequence length="180" mass="20191">MSSLELFELPNFKGDYVSIDHETKDLTSVGFLQRARSLKVHGDPWIVFSGINYTGQFKCYSEGSYPSIPALEKKISSVRVVRDGLYNPTITLFEHIYYGGKTVTLEKAANSLKPYGFDNMASSQNNVSGAWILYSEEYYKGEQKVTVAGDDIPDYHKFGWGDKVSSLKPLEPHEASEALE</sequence>
<dbReference type="GO" id="GO:0005212">
    <property type="term" value="F:structural constituent of eye lens"/>
    <property type="evidence" value="ECO:0007669"/>
    <property type="project" value="UniProtKB-KW"/>
</dbReference>
<keyword evidence="7" id="KW-1185">Reference proteome</keyword>
<dbReference type="OrthoDB" id="8603363at2759"/>
<dbReference type="PANTHER" id="PTHR11818:SF103">
    <property type="entry name" value="BETA_GAMMA CRYSTALLIN 'GREEK KEY' DOMAIN-CONTAINING PROTEIN"/>
    <property type="match status" value="1"/>
</dbReference>
<evidence type="ECO:0000313" key="7">
    <source>
        <dbReference type="Proteomes" id="UP000228934"/>
    </source>
</evidence>
<dbReference type="InterPro" id="IPR050252">
    <property type="entry name" value="Beta/Gamma-Crystallin"/>
</dbReference>
<dbReference type="Gene3D" id="2.60.20.10">
    <property type="entry name" value="Crystallins"/>
    <property type="match status" value="2"/>
</dbReference>
<dbReference type="PROSITE" id="PS50915">
    <property type="entry name" value="CRYSTALLIN_BETA_GAMMA"/>
    <property type="match status" value="2"/>
</dbReference>
<accession>A0A2G9Q8Z2</accession>
<dbReference type="Pfam" id="PF00030">
    <property type="entry name" value="Crystall"/>
    <property type="match status" value="2"/>
</dbReference>
<proteinExistence type="inferred from homology"/>
<name>A0A2G9Q8Z2_AQUCT</name>
<dbReference type="AlphaFoldDB" id="A0A2G9Q8Z2"/>
<dbReference type="GO" id="GO:0002088">
    <property type="term" value="P:lens development in camera-type eye"/>
    <property type="evidence" value="ECO:0007669"/>
    <property type="project" value="TreeGrafter"/>
</dbReference>
<organism evidence="6 7">
    <name type="scientific">Aquarana catesbeiana</name>
    <name type="common">American bullfrog</name>
    <name type="synonym">Rana catesbeiana</name>
    <dbReference type="NCBI Taxonomy" id="8400"/>
    <lineage>
        <taxon>Eukaryota</taxon>
        <taxon>Metazoa</taxon>
        <taxon>Chordata</taxon>
        <taxon>Craniata</taxon>
        <taxon>Vertebrata</taxon>
        <taxon>Euteleostomi</taxon>
        <taxon>Amphibia</taxon>
        <taxon>Batrachia</taxon>
        <taxon>Anura</taxon>
        <taxon>Neobatrachia</taxon>
        <taxon>Ranoidea</taxon>
        <taxon>Ranidae</taxon>
        <taxon>Aquarana</taxon>
    </lineage>
</organism>
<dbReference type="SUPFAM" id="SSF49695">
    <property type="entry name" value="gamma-Crystallin-like"/>
    <property type="match status" value="1"/>
</dbReference>
<dbReference type="EMBL" id="KZ046755">
    <property type="protein sequence ID" value="PIO12058.1"/>
    <property type="molecule type" value="Genomic_DNA"/>
</dbReference>
<evidence type="ECO:0000313" key="6">
    <source>
        <dbReference type="EMBL" id="PIO12058.1"/>
    </source>
</evidence>
<keyword evidence="4" id="KW-0677">Repeat</keyword>